<dbReference type="CDD" id="cd08830">
    <property type="entry name" value="ArfGap_ArfGap1"/>
    <property type="match status" value="1"/>
</dbReference>
<evidence type="ECO:0000256" key="6">
    <source>
        <dbReference type="SAM" id="MobiDB-lite"/>
    </source>
</evidence>
<feature type="compositionally biased region" description="Gly residues" evidence="6">
    <location>
        <begin position="356"/>
        <end position="369"/>
    </location>
</feature>
<dbReference type="PANTHER" id="PTHR46395:SF1">
    <property type="entry name" value="ADP-RIBOSYLATION FACTOR GTPASE-ACTIVATING PROTEIN 1"/>
    <property type="match status" value="1"/>
</dbReference>
<evidence type="ECO:0000256" key="3">
    <source>
        <dbReference type="ARBA" id="ARBA00022771"/>
    </source>
</evidence>
<feature type="region of interest" description="Disordered" evidence="6">
    <location>
        <begin position="293"/>
        <end position="385"/>
    </location>
</feature>
<protein>
    <submittedName>
        <fullName evidence="8">Zn finger-containing GTPase- Activating Protein for ARF</fullName>
    </submittedName>
</protein>
<dbReference type="GO" id="GO:0008270">
    <property type="term" value="F:zinc ion binding"/>
    <property type="evidence" value="ECO:0007669"/>
    <property type="project" value="UniProtKB-KW"/>
</dbReference>
<keyword evidence="1" id="KW-0343">GTPase activation</keyword>
<dbReference type="PANTHER" id="PTHR46395">
    <property type="entry name" value="ADP-RIBOSYLATION FACTOR GTPASE-ACTIVATING PROTEIN 1"/>
    <property type="match status" value="1"/>
</dbReference>
<dbReference type="OrthoDB" id="983479at2759"/>
<dbReference type="SMART" id="SM00105">
    <property type="entry name" value="ArfGap"/>
    <property type="match status" value="1"/>
</dbReference>
<keyword evidence="2" id="KW-0479">Metal-binding</keyword>
<dbReference type="InterPro" id="IPR037278">
    <property type="entry name" value="ARFGAP/RecO"/>
</dbReference>
<dbReference type="GO" id="GO:0005096">
    <property type="term" value="F:GTPase activator activity"/>
    <property type="evidence" value="ECO:0007669"/>
    <property type="project" value="UniProtKB-KW"/>
</dbReference>
<evidence type="ECO:0000256" key="1">
    <source>
        <dbReference type="ARBA" id="ARBA00022468"/>
    </source>
</evidence>
<feature type="compositionally biased region" description="Basic and acidic residues" evidence="6">
    <location>
        <begin position="370"/>
        <end position="385"/>
    </location>
</feature>
<comment type="caution">
    <text evidence="8">The sequence shown here is derived from an EMBL/GenBank/DDBJ whole genome shotgun (WGS) entry which is preliminary data.</text>
</comment>
<evidence type="ECO:0000256" key="4">
    <source>
        <dbReference type="ARBA" id="ARBA00022833"/>
    </source>
</evidence>
<feature type="compositionally biased region" description="Low complexity" evidence="6">
    <location>
        <begin position="329"/>
        <end position="339"/>
    </location>
</feature>
<evidence type="ECO:0000256" key="5">
    <source>
        <dbReference type="PROSITE-ProRule" id="PRU00288"/>
    </source>
</evidence>
<dbReference type="PRINTS" id="PR00405">
    <property type="entry name" value="REVINTRACTNG"/>
</dbReference>
<evidence type="ECO:0000313" key="8">
    <source>
        <dbReference type="EMBL" id="CAF9909720.1"/>
    </source>
</evidence>
<reference evidence="8" key="1">
    <citation type="submission" date="2021-03" db="EMBL/GenBank/DDBJ databases">
        <authorList>
            <person name="Tagirdzhanova G."/>
        </authorList>
    </citation>
    <scope>NUCLEOTIDE SEQUENCE</scope>
</reference>
<sequence>MWEVDKETKSKLLALQRLPANTLCADCSAPSPQWASPKFGIFICLTCAGYHRGLGVHISFVRSITMDAFKSGEIQRMELGGNAAWKEFWSAKTREGGGDGVWRVPPSAEVLEERYGGEVGEEWKERLSCRVEGREFTGVQRAPQDKRKKKDGIEQSPARTASPAARTKKEANEAYFTRMGTENASRPEGLAPSQGGKYSGFGSAPPPSYPSSEDDKAMPGVDEFQRDPVAALTKGFGWFTSTVGKGAKNVNEGWVKPTAQKITSSDLTTQARQTALSVGQSIQTGTKGAADSLNKFIDEGGSGGKGTRTVVEPERRDFWDSFGGGGGTAAPETTKTTTTSKKKAGGGAIGTAAMRKGGGGGISGGGGGGGKEDGWGGKDDKWDDF</sequence>
<evidence type="ECO:0000313" key="9">
    <source>
        <dbReference type="Proteomes" id="UP000664521"/>
    </source>
</evidence>
<dbReference type="InterPro" id="IPR038508">
    <property type="entry name" value="ArfGAP_dom_sf"/>
</dbReference>
<dbReference type="GO" id="GO:0000139">
    <property type="term" value="C:Golgi membrane"/>
    <property type="evidence" value="ECO:0007669"/>
    <property type="project" value="TreeGrafter"/>
</dbReference>
<feature type="domain" description="Arf-GAP" evidence="7">
    <location>
        <begin position="9"/>
        <end position="136"/>
    </location>
</feature>
<dbReference type="PROSITE" id="PS50115">
    <property type="entry name" value="ARFGAP"/>
    <property type="match status" value="1"/>
</dbReference>
<keyword evidence="4" id="KW-0862">Zinc</keyword>
<dbReference type="InterPro" id="IPR001164">
    <property type="entry name" value="ArfGAP_dom"/>
</dbReference>
<dbReference type="GO" id="GO:0032012">
    <property type="term" value="P:regulation of ARF protein signal transduction"/>
    <property type="evidence" value="ECO:0007669"/>
    <property type="project" value="TreeGrafter"/>
</dbReference>
<accession>A0A8H3EQ88</accession>
<proteinExistence type="predicted"/>
<dbReference type="EMBL" id="CAJPDS010000008">
    <property type="protein sequence ID" value="CAF9909720.1"/>
    <property type="molecule type" value="Genomic_DNA"/>
</dbReference>
<keyword evidence="9" id="KW-1185">Reference proteome</keyword>
<dbReference type="Proteomes" id="UP000664521">
    <property type="component" value="Unassembled WGS sequence"/>
</dbReference>
<evidence type="ECO:0000259" key="7">
    <source>
        <dbReference type="PROSITE" id="PS50115"/>
    </source>
</evidence>
<gene>
    <name evidence="8" type="primary">GCS1_2</name>
    <name evidence="8" type="ORF">HETSPECPRED_009504</name>
</gene>
<organism evidence="8 9">
    <name type="scientific">Heterodermia speciosa</name>
    <dbReference type="NCBI Taxonomy" id="116794"/>
    <lineage>
        <taxon>Eukaryota</taxon>
        <taxon>Fungi</taxon>
        <taxon>Dikarya</taxon>
        <taxon>Ascomycota</taxon>
        <taxon>Pezizomycotina</taxon>
        <taxon>Lecanoromycetes</taxon>
        <taxon>OSLEUM clade</taxon>
        <taxon>Lecanoromycetidae</taxon>
        <taxon>Caliciales</taxon>
        <taxon>Physciaceae</taxon>
        <taxon>Heterodermia</taxon>
    </lineage>
</organism>
<feature type="region of interest" description="Disordered" evidence="6">
    <location>
        <begin position="137"/>
        <end position="218"/>
    </location>
</feature>
<name>A0A8H3EQ88_9LECA</name>
<dbReference type="Gene3D" id="1.10.220.150">
    <property type="entry name" value="Arf GTPase activating protein"/>
    <property type="match status" value="1"/>
</dbReference>
<evidence type="ECO:0000256" key="2">
    <source>
        <dbReference type="ARBA" id="ARBA00022723"/>
    </source>
</evidence>
<dbReference type="SUPFAM" id="SSF57863">
    <property type="entry name" value="ArfGap/RecO-like zinc finger"/>
    <property type="match status" value="1"/>
</dbReference>
<dbReference type="AlphaFoldDB" id="A0A8H3EQ88"/>
<dbReference type="Pfam" id="PF01412">
    <property type="entry name" value="ArfGap"/>
    <property type="match status" value="1"/>
</dbReference>
<keyword evidence="3 5" id="KW-0863">Zinc-finger</keyword>
<dbReference type="GO" id="GO:0030100">
    <property type="term" value="P:regulation of endocytosis"/>
    <property type="evidence" value="ECO:0007669"/>
    <property type="project" value="TreeGrafter"/>
</dbReference>